<dbReference type="RefSeq" id="WP_021923990.1">
    <property type="nucleotide sequence ID" value="NZ_CABJFX010000004.1"/>
</dbReference>
<dbReference type="GO" id="GO:0006465">
    <property type="term" value="P:signal peptide processing"/>
    <property type="evidence" value="ECO:0007669"/>
    <property type="project" value="InterPro"/>
</dbReference>
<evidence type="ECO:0000313" key="17">
    <source>
        <dbReference type="Proteomes" id="UP000266391"/>
    </source>
</evidence>
<dbReference type="InterPro" id="IPR019757">
    <property type="entry name" value="Pept_S26A_signal_pept_1_Lys-AS"/>
</dbReference>
<dbReference type="Proteomes" id="UP000283701">
    <property type="component" value="Unassembled WGS sequence"/>
</dbReference>
<evidence type="ECO:0000313" key="19">
    <source>
        <dbReference type="Proteomes" id="UP000283701"/>
    </source>
</evidence>
<keyword evidence="7" id="KW-0645">Protease</keyword>
<reference evidence="16" key="2">
    <citation type="submission" date="2015-05" db="EMBL/GenBank/DDBJ databases">
        <authorList>
            <consortium name="Pathogen Informatics"/>
        </authorList>
    </citation>
    <scope>NUCLEOTIDE SEQUENCE [LARGE SCALE GENOMIC DNA]</scope>
    <source>
        <strain evidence="16">L1-83</strain>
    </source>
</reference>
<dbReference type="Proteomes" id="UP000283738">
    <property type="component" value="Unassembled WGS sequence"/>
</dbReference>
<evidence type="ECO:0000256" key="4">
    <source>
        <dbReference type="ARBA" id="ARBA00013208"/>
    </source>
</evidence>
<dbReference type="CDD" id="cd06530">
    <property type="entry name" value="S26_SPase_I"/>
    <property type="match status" value="1"/>
</dbReference>
<dbReference type="AlphaFoldDB" id="A0A0M6WNC8"/>
<feature type="active site" evidence="6">
    <location>
        <position position="100"/>
    </location>
</feature>
<evidence type="ECO:0000313" key="13">
    <source>
        <dbReference type="EMBL" id="RHD05031.1"/>
    </source>
</evidence>
<evidence type="ECO:0000313" key="11">
    <source>
        <dbReference type="EMBL" id="RGR70429.1"/>
    </source>
</evidence>
<dbReference type="EMBL" id="QSFX01000004">
    <property type="protein sequence ID" value="RHA90717.1"/>
    <property type="molecule type" value="Genomic_DNA"/>
</dbReference>
<dbReference type="InterPro" id="IPR019533">
    <property type="entry name" value="Peptidase_S26"/>
</dbReference>
<evidence type="ECO:0000313" key="22">
    <source>
        <dbReference type="Proteomes" id="UP000286271"/>
    </source>
</evidence>
<organism evidence="9 16">
    <name type="scientific">Roseburia inulinivorans</name>
    <dbReference type="NCBI Taxonomy" id="360807"/>
    <lineage>
        <taxon>Bacteria</taxon>
        <taxon>Bacillati</taxon>
        <taxon>Bacillota</taxon>
        <taxon>Clostridia</taxon>
        <taxon>Lachnospirales</taxon>
        <taxon>Lachnospiraceae</taxon>
        <taxon>Roseburia</taxon>
    </lineage>
</organism>
<dbReference type="EMBL" id="CVRS01000070">
    <property type="protein sequence ID" value="CRL38223.1"/>
    <property type="molecule type" value="Genomic_DNA"/>
</dbReference>
<dbReference type="STRING" id="360807.ERS852392_01873"/>
<evidence type="ECO:0000313" key="15">
    <source>
        <dbReference type="EMBL" id="RHF83934.1"/>
    </source>
</evidence>
<evidence type="ECO:0000256" key="6">
    <source>
        <dbReference type="PIRSR" id="PIRSR600223-1"/>
    </source>
</evidence>
<evidence type="ECO:0000313" key="9">
    <source>
        <dbReference type="EMBL" id="CRL38223.1"/>
    </source>
</evidence>
<evidence type="ECO:0000313" key="14">
    <source>
        <dbReference type="EMBL" id="RHE98360.1"/>
    </source>
</evidence>
<evidence type="ECO:0000256" key="7">
    <source>
        <dbReference type="RuleBase" id="RU362042"/>
    </source>
</evidence>
<keyword evidence="7" id="KW-1133">Transmembrane helix</keyword>
<feature type="transmembrane region" description="Helical" evidence="7">
    <location>
        <begin position="21"/>
        <end position="47"/>
    </location>
</feature>
<dbReference type="PANTHER" id="PTHR43390:SF1">
    <property type="entry name" value="CHLOROPLAST PROCESSING PEPTIDASE"/>
    <property type="match status" value="1"/>
</dbReference>
<dbReference type="Proteomes" id="UP000283492">
    <property type="component" value="Unassembled WGS sequence"/>
</dbReference>
<proteinExistence type="inferred from homology"/>
<evidence type="ECO:0000313" key="10">
    <source>
        <dbReference type="EMBL" id="RGQ55817.1"/>
    </source>
</evidence>
<dbReference type="NCBIfam" id="TIGR02227">
    <property type="entry name" value="sigpep_I_bact"/>
    <property type="match status" value="1"/>
</dbReference>
<evidence type="ECO:0000256" key="1">
    <source>
        <dbReference type="ARBA" id="ARBA00000677"/>
    </source>
</evidence>
<dbReference type="PRINTS" id="PR00727">
    <property type="entry name" value="LEADERPTASE"/>
</dbReference>
<dbReference type="GeneID" id="75163447"/>
<dbReference type="SUPFAM" id="SSF51306">
    <property type="entry name" value="LexA/Signal peptidase"/>
    <property type="match status" value="1"/>
</dbReference>
<dbReference type="PANTHER" id="PTHR43390">
    <property type="entry name" value="SIGNAL PEPTIDASE I"/>
    <property type="match status" value="1"/>
</dbReference>
<name>A0A0M6WNC8_9FIRM</name>
<dbReference type="GO" id="GO:0005886">
    <property type="term" value="C:plasma membrane"/>
    <property type="evidence" value="ECO:0007669"/>
    <property type="project" value="UniProtKB-SubCell"/>
</dbReference>
<protein>
    <recommendedName>
        <fullName evidence="4 7">Signal peptidase I</fullName>
        <ecNumber evidence="4 7">3.4.21.89</ecNumber>
    </recommendedName>
</protein>
<feature type="active site" evidence="6">
    <location>
        <position position="56"/>
    </location>
</feature>
<dbReference type="GO" id="GO:0009003">
    <property type="term" value="F:signal peptidase activity"/>
    <property type="evidence" value="ECO:0007669"/>
    <property type="project" value="UniProtKB-EC"/>
</dbReference>
<dbReference type="EMBL" id="QSKW01000009">
    <property type="protein sequence ID" value="RHE98360.1"/>
    <property type="molecule type" value="Genomic_DNA"/>
</dbReference>
<dbReference type="InterPro" id="IPR000223">
    <property type="entry name" value="Pept_S26A_signal_pept_1"/>
</dbReference>
<accession>A0A0M6WNC8</accession>
<dbReference type="EC" id="3.4.21.89" evidence="4 7"/>
<evidence type="ECO:0000313" key="20">
    <source>
        <dbReference type="Proteomes" id="UP000283738"/>
    </source>
</evidence>
<evidence type="ECO:0000313" key="21">
    <source>
        <dbReference type="Proteomes" id="UP000285820"/>
    </source>
</evidence>
<comment type="catalytic activity">
    <reaction evidence="1 7">
        <text>Cleavage of hydrophobic, N-terminal signal or leader sequences from secreted and periplasmic proteins.</text>
        <dbReference type="EC" id="3.4.21.89"/>
    </reaction>
</comment>
<keyword evidence="16" id="KW-1185">Reference proteome</keyword>
<dbReference type="Proteomes" id="UP000286271">
    <property type="component" value="Unassembled WGS sequence"/>
</dbReference>
<dbReference type="InterPro" id="IPR036286">
    <property type="entry name" value="LexA/Signal_pep-like_sf"/>
</dbReference>
<dbReference type="PROSITE" id="PS00761">
    <property type="entry name" value="SPASE_I_3"/>
    <property type="match status" value="1"/>
</dbReference>
<comment type="similarity">
    <text evidence="3 7">Belongs to the peptidase S26 family.</text>
</comment>
<dbReference type="InterPro" id="IPR019758">
    <property type="entry name" value="Pept_S26A_signal_pept_1_CS"/>
</dbReference>
<keyword evidence="7" id="KW-0812">Transmembrane</keyword>
<feature type="domain" description="Peptidase S26" evidence="8">
    <location>
        <begin position="26"/>
        <end position="184"/>
    </location>
</feature>
<dbReference type="GO" id="GO:0004252">
    <property type="term" value="F:serine-type endopeptidase activity"/>
    <property type="evidence" value="ECO:0007669"/>
    <property type="project" value="InterPro"/>
</dbReference>
<dbReference type="OrthoDB" id="9802919at2"/>
<dbReference type="EMBL" id="QRUN01000003">
    <property type="protein sequence ID" value="RGR70429.1"/>
    <property type="molecule type" value="Genomic_DNA"/>
</dbReference>
<dbReference type="Pfam" id="PF10502">
    <property type="entry name" value="Peptidase_S26"/>
    <property type="match status" value="1"/>
</dbReference>
<evidence type="ECO:0000313" key="16">
    <source>
        <dbReference type="Proteomes" id="UP000049828"/>
    </source>
</evidence>
<evidence type="ECO:0000313" key="18">
    <source>
        <dbReference type="Proteomes" id="UP000283492"/>
    </source>
</evidence>
<comment type="subcellular location">
    <subcellularLocation>
        <location evidence="2">Cell membrane</location>
        <topology evidence="2">Single-pass type II membrane protein</topology>
    </subcellularLocation>
    <subcellularLocation>
        <location evidence="7">Membrane</location>
        <topology evidence="7">Single-pass type II membrane protein</topology>
    </subcellularLocation>
</comment>
<keyword evidence="7" id="KW-0472">Membrane</keyword>
<dbReference type="Gene3D" id="2.10.109.10">
    <property type="entry name" value="Umud Fragment, subunit A"/>
    <property type="match status" value="1"/>
</dbReference>
<dbReference type="EMBL" id="QRTF01000001">
    <property type="protein sequence ID" value="RGQ55817.1"/>
    <property type="molecule type" value="Genomic_DNA"/>
</dbReference>
<evidence type="ECO:0000256" key="2">
    <source>
        <dbReference type="ARBA" id="ARBA00004401"/>
    </source>
</evidence>
<dbReference type="Proteomes" id="UP000266391">
    <property type="component" value="Unassembled WGS sequence"/>
</dbReference>
<dbReference type="EMBL" id="QRHP01000009">
    <property type="protein sequence ID" value="RHF83934.1"/>
    <property type="molecule type" value="Genomic_DNA"/>
</dbReference>
<sequence>MRRRRSGLNFGRRKKKVNMTIVKEILSWTVEILITLVIAFTFVYFIGLRTSVVGQSMSETLESGDEILVNRFIYKVSDPKPNDIIVFLPNGNEKSHYYVKRVIAVPGDTVLIQNGAVYVNGELFDEKVDVSAIEEAGLASEELKLEDDEYFVLGDNRNNSEDSRYANIGNVKKDYIIGKAWFRVSPWKKFGFI</sequence>
<evidence type="ECO:0000259" key="8">
    <source>
        <dbReference type="Pfam" id="PF10502"/>
    </source>
</evidence>
<evidence type="ECO:0000256" key="5">
    <source>
        <dbReference type="ARBA" id="ARBA00022801"/>
    </source>
</evidence>
<keyword evidence="5 7" id="KW-0378">Hydrolase</keyword>
<dbReference type="PROSITE" id="PS00760">
    <property type="entry name" value="SPASE_I_2"/>
    <property type="match status" value="1"/>
</dbReference>
<dbReference type="Proteomes" id="UP000049828">
    <property type="component" value="Unassembled WGS sequence"/>
</dbReference>
<reference evidence="9" key="1">
    <citation type="submission" date="2015-05" db="EMBL/GenBank/DDBJ databases">
        <authorList>
            <person name="Wang D.B."/>
            <person name="Wang M."/>
        </authorList>
    </citation>
    <scope>NUCLEOTIDE SEQUENCE [LARGE SCALE GENOMIC DNA]</scope>
    <source>
        <strain evidence="9">L1-83</strain>
    </source>
</reference>
<gene>
    <name evidence="10" type="primary">lepB</name>
    <name evidence="15" type="ORF">DW654_09335</name>
    <name evidence="14" type="ORF">DW707_07460</name>
    <name evidence="13" type="ORF">DW813_04225</name>
    <name evidence="12" type="ORF">DW914_03955</name>
    <name evidence="11" type="ORF">DWY29_04005</name>
    <name evidence="10" type="ORF">DWY96_00440</name>
    <name evidence="9" type="ORF">RIL183_21961</name>
</gene>
<dbReference type="Proteomes" id="UP000285820">
    <property type="component" value="Unassembled WGS sequence"/>
</dbReference>
<evidence type="ECO:0000256" key="3">
    <source>
        <dbReference type="ARBA" id="ARBA00009370"/>
    </source>
</evidence>
<evidence type="ECO:0000313" key="12">
    <source>
        <dbReference type="EMBL" id="RHA90717.1"/>
    </source>
</evidence>
<dbReference type="EMBL" id="QSIQ01000004">
    <property type="protein sequence ID" value="RHD05031.1"/>
    <property type="molecule type" value="Genomic_DNA"/>
</dbReference>
<reference evidence="17 18" key="3">
    <citation type="submission" date="2018-08" db="EMBL/GenBank/DDBJ databases">
        <title>A genome reference for cultivated species of the human gut microbiota.</title>
        <authorList>
            <person name="Zou Y."/>
            <person name="Xue W."/>
            <person name="Luo G."/>
        </authorList>
    </citation>
    <scope>NUCLEOTIDE SEQUENCE [LARGE SCALE GENOMIC DNA]</scope>
    <source>
        <strain evidence="11 21">AF24-4</strain>
        <strain evidence="10 20">AF28-15</strain>
        <strain evidence="15 19">AM23-23AC</strain>
        <strain evidence="14 22">AM27-11</strain>
        <strain evidence="13 17">AM32-8LB</strain>
        <strain evidence="12 18">AM42-1AC</strain>
    </source>
</reference>